<dbReference type="InterPro" id="IPR036908">
    <property type="entry name" value="RlpA-like_sf"/>
</dbReference>
<keyword evidence="1" id="KW-0732">Signal</keyword>
<proteinExistence type="predicted"/>
<gene>
    <name evidence="4" type="ORF">QDS18_16590</name>
</gene>
<organism evidence="4 5">
    <name type="scientific">Paenibacillus polymyxa</name>
    <name type="common">Bacillus polymyxa</name>
    <dbReference type="NCBI Taxonomy" id="1406"/>
    <lineage>
        <taxon>Bacteria</taxon>
        <taxon>Bacillati</taxon>
        <taxon>Bacillota</taxon>
        <taxon>Bacilli</taxon>
        <taxon>Bacillales</taxon>
        <taxon>Paenibacillaceae</taxon>
        <taxon>Paenibacillus</taxon>
    </lineage>
</organism>
<dbReference type="InterPro" id="IPR059180">
    <property type="entry name" value="3D_YorM"/>
</dbReference>
<comment type="caution">
    <text evidence="4">The sequence shown here is derived from an EMBL/GenBank/DDBJ whole genome shotgun (WGS) entry which is preliminary data.</text>
</comment>
<name>A0AAP4EC05_PAEPO</name>
<dbReference type="CDD" id="cd14667">
    <property type="entry name" value="3D_containing_proteins"/>
    <property type="match status" value="1"/>
</dbReference>
<feature type="region of interest" description="Disordered" evidence="2">
    <location>
        <begin position="1"/>
        <end position="23"/>
    </location>
</feature>
<dbReference type="GO" id="GO:0019867">
    <property type="term" value="C:outer membrane"/>
    <property type="evidence" value="ECO:0007669"/>
    <property type="project" value="InterPro"/>
</dbReference>
<dbReference type="Pfam" id="PF06725">
    <property type="entry name" value="3D"/>
    <property type="match status" value="1"/>
</dbReference>
<evidence type="ECO:0000256" key="2">
    <source>
        <dbReference type="SAM" id="MobiDB-lite"/>
    </source>
</evidence>
<dbReference type="SUPFAM" id="SSF50685">
    <property type="entry name" value="Barwin-like endoglucanases"/>
    <property type="match status" value="1"/>
</dbReference>
<sequence>MPPNLSDDVTQPPSQATGKSTEVEAEWTTYEATAYTAFCPEGCTGVTATGLDVSRTVKHRGRRIVAVDPRVVPLGSRLTIRTADGRTLEAIAEDTGGAIKGRKIDVLVSSERKARKFGRQQVSVKVLE</sequence>
<dbReference type="EMBL" id="JARVWT010000006">
    <property type="protein sequence ID" value="MDH2332479.1"/>
    <property type="molecule type" value="Genomic_DNA"/>
</dbReference>
<accession>A0AAP4EC05</accession>
<dbReference type="Proteomes" id="UP001229409">
    <property type="component" value="Unassembled WGS sequence"/>
</dbReference>
<evidence type="ECO:0000313" key="5">
    <source>
        <dbReference type="Proteomes" id="UP001229409"/>
    </source>
</evidence>
<dbReference type="InterPro" id="IPR051933">
    <property type="entry name" value="Resuscitation_pf_RpfB"/>
</dbReference>
<feature type="compositionally biased region" description="Polar residues" evidence="2">
    <location>
        <begin position="7"/>
        <end position="20"/>
    </location>
</feature>
<dbReference type="PANTHER" id="PTHR39160:SF6">
    <property type="entry name" value="CELL WALL-BINDING PROTEIN YOCH"/>
    <property type="match status" value="1"/>
</dbReference>
<dbReference type="Gene3D" id="2.40.40.10">
    <property type="entry name" value="RlpA-like domain"/>
    <property type="match status" value="1"/>
</dbReference>
<dbReference type="AlphaFoldDB" id="A0AAP4EC05"/>
<evidence type="ECO:0000259" key="3">
    <source>
        <dbReference type="Pfam" id="PF06725"/>
    </source>
</evidence>
<protein>
    <submittedName>
        <fullName evidence="4">3D domain-containing protein</fullName>
    </submittedName>
</protein>
<evidence type="ECO:0000313" key="4">
    <source>
        <dbReference type="EMBL" id="MDH2332479.1"/>
    </source>
</evidence>
<evidence type="ECO:0000256" key="1">
    <source>
        <dbReference type="ARBA" id="ARBA00022729"/>
    </source>
</evidence>
<dbReference type="InterPro" id="IPR010611">
    <property type="entry name" value="3D_dom"/>
</dbReference>
<dbReference type="PANTHER" id="PTHR39160">
    <property type="entry name" value="CELL WALL-BINDING PROTEIN YOCH"/>
    <property type="match status" value="1"/>
</dbReference>
<feature type="domain" description="3D" evidence="3">
    <location>
        <begin position="64"/>
        <end position="127"/>
    </location>
</feature>
<dbReference type="GO" id="GO:0004553">
    <property type="term" value="F:hydrolase activity, hydrolyzing O-glycosyl compounds"/>
    <property type="evidence" value="ECO:0007669"/>
    <property type="project" value="InterPro"/>
</dbReference>
<reference evidence="4" key="1">
    <citation type="submission" date="2023-04" db="EMBL/GenBank/DDBJ databases">
        <title>Uncovering the Secrets of Slow-Growing Bacteria in Tropical Savanna Soil through Cultivation and Genomic Analysis.</title>
        <authorList>
            <person name="Goncalves O.S."/>
            <person name="Santana M.F."/>
        </authorList>
    </citation>
    <scope>NUCLEOTIDE SEQUENCE</scope>
    <source>
        <strain evidence="4">ANTI</strain>
    </source>
</reference>
<dbReference type="GO" id="GO:0009254">
    <property type="term" value="P:peptidoglycan turnover"/>
    <property type="evidence" value="ECO:0007669"/>
    <property type="project" value="InterPro"/>
</dbReference>
<dbReference type="RefSeq" id="WP_279834850.1">
    <property type="nucleotide sequence ID" value="NZ_JARVWT010000006.1"/>
</dbReference>